<dbReference type="AlphaFoldDB" id="A0A9P4WXR0"/>
<name>A0A9P4WXR0_9PLEO</name>
<reference evidence="1" key="1">
    <citation type="submission" date="2019-04" db="EMBL/GenBank/DDBJ databases">
        <title>Sequencing of skin fungus with MAO and IRED activity.</title>
        <authorList>
            <person name="Marsaioli A.J."/>
            <person name="Bonatto J.M.C."/>
            <person name="Reis Junior O."/>
        </authorList>
    </citation>
    <scope>NUCLEOTIDE SEQUENCE</scope>
    <source>
        <strain evidence="1">28M1</strain>
    </source>
</reference>
<accession>A0A9P4WXR0</accession>
<comment type="caution">
    <text evidence="1">The sequence shown here is derived from an EMBL/GenBank/DDBJ whole genome shotgun (WGS) entry which is preliminary data.</text>
</comment>
<evidence type="ECO:0000313" key="1">
    <source>
        <dbReference type="EMBL" id="KAF3045069.1"/>
    </source>
</evidence>
<sequence>MCETTKHASFLDLPAELRLCVYNVLLNPVLLPPLVQRSPVDGVATGLSYWDLQDRSSRPYYLQTIALPNGRNLWHSRGLILACRQTYDEMEHEVLRRHHEALDWLQATTQERHNMRLEIPTLSRLGDTMRIKIGVPSTHIARRMNITGRLAITGAAEELITSLIAHFPSFSLYLAGAEWRMHHTKTIKTEELLHKLMFDTIVQHMAGLGLIHRCKPTVNDKLILPDGYGFNWAKYVRPKSLERPRMLGFEHRF</sequence>
<evidence type="ECO:0000313" key="2">
    <source>
        <dbReference type="Proteomes" id="UP000758155"/>
    </source>
</evidence>
<dbReference type="EMBL" id="SWKV01000007">
    <property type="protein sequence ID" value="KAF3045069.1"/>
    <property type="molecule type" value="Genomic_DNA"/>
</dbReference>
<gene>
    <name evidence="1" type="ORF">E8E12_007406</name>
</gene>
<proteinExistence type="predicted"/>
<organism evidence="1 2">
    <name type="scientific">Didymella heteroderae</name>
    <dbReference type="NCBI Taxonomy" id="1769908"/>
    <lineage>
        <taxon>Eukaryota</taxon>
        <taxon>Fungi</taxon>
        <taxon>Dikarya</taxon>
        <taxon>Ascomycota</taxon>
        <taxon>Pezizomycotina</taxon>
        <taxon>Dothideomycetes</taxon>
        <taxon>Pleosporomycetidae</taxon>
        <taxon>Pleosporales</taxon>
        <taxon>Pleosporineae</taxon>
        <taxon>Didymellaceae</taxon>
        <taxon>Didymella</taxon>
    </lineage>
</organism>
<keyword evidence="2" id="KW-1185">Reference proteome</keyword>
<dbReference type="Proteomes" id="UP000758155">
    <property type="component" value="Unassembled WGS sequence"/>
</dbReference>
<protein>
    <submittedName>
        <fullName evidence="1">Uncharacterized protein</fullName>
    </submittedName>
</protein>